<dbReference type="GO" id="GO:0022857">
    <property type="term" value="F:transmembrane transporter activity"/>
    <property type="evidence" value="ECO:0007669"/>
    <property type="project" value="InterPro"/>
</dbReference>
<evidence type="ECO:0000256" key="4">
    <source>
        <dbReference type="ARBA" id="ARBA00022989"/>
    </source>
</evidence>
<name>A0AAV9N8A1_9EURO</name>
<evidence type="ECO:0000256" key="6">
    <source>
        <dbReference type="SAM" id="Phobius"/>
    </source>
</evidence>
<feature type="transmembrane region" description="Helical" evidence="6">
    <location>
        <begin position="46"/>
        <end position="64"/>
    </location>
</feature>
<dbReference type="SUPFAM" id="SSF103473">
    <property type="entry name" value="MFS general substrate transporter"/>
    <property type="match status" value="1"/>
</dbReference>
<keyword evidence="8" id="KW-1185">Reference proteome</keyword>
<dbReference type="Pfam" id="PF06609">
    <property type="entry name" value="TRI12"/>
    <property type="match status" value="1"/>
</dbReference>
<evidence type="ECO:0000256" key="5">
    <source>
        <dbReference type="ARBA" id="ARBA00023136"/>
    </source>
</evidence>
<dbReference type="PANTHER" id="PTHR23501:SF191">
    <property type="entry name" value="VACUOLAR BASIC AMINO ACID TRANSPORTER 4"/>
    <property type="match status" value="1"/>
</dbReference>
<keyword evidence="3 6" id="KW-0812">Transmembrane</keyword>
<gene>
    <name evidence="7" type="ORF">LTR84_004500</name>
</gene>
<evidence type="ECO:0000313" key="8">
    <source>
        <dbReference type="Proteomes" id="UP001358417"/>
    </source>
</evidence>
<dbReference type="InterPro" id="IPR010573">
    <property type="entry name" value="MFS_Str1/Tri12-like"/>
</dbReference>
<protein>
    <recommendedName>
        <fullName evidence="9">Major facilitator superfamily (MFS) profile domain-containing protein</fullName>
    </recommendedName>
</protein>
<dbReference type="GO" id="GO:0005886">
    <property type="term" value="C:plasma membrane"/>
    <property type="evidence" value="ECO:0007669"/>
    <property type="project" value="TreeGrafter"/>
</dbReference>
<dbReference type="EMBL" id="JAVRRD010000019">
    <property type="protein sequence ID" value="KAK5049571.1"/>
    <property type="molecule type" value="Genomic_DNA"/>
</dbReference>
<evidence type="ECO:0000256" key="1">
    <source>
        <dbReference type="ARBA" id="ARBA00004127"/>
    </source>
</evidence>
<comment type="caution">
    <text evidence="7">The sequence shown here is derived from an EMBL/GenBank/DDBJ whole genome shotgun (WGS) entry which is preliminary data.</text>
</comment>
<dbReference type="InterPro" id="IPR036259">
    <property type="entry name" value="MFS_trans_sf"/>
</dbReference>
<feature type="transmembrane region" description="Helical" evidence="6">
    <location>
        <begin position="20"/>
        <end position="39"/>
    </location>
</feature>
<evidence type="ECO:0000256" key="3">
    <source>
        <dbReference type="ARBA" id="ARBA00022692"/>
    </source>
</evidence>
<keyword evidence="5 6" id="KW-0472">Membrane</keyword>
<dbReference type="GeneID" id="89972678"/>
<keyword evidence="4 6" id="KW-1133">Transmembrane helix</keyword>
<organism evidence="7 8">
    <name type="scientific">Exophiala bonariae</name>
    <dbReference type="NCBI Taxonomy" id="1690606"/>
    <lineage>
        <taxon>Eukaryota</taxon>
        <taxon>Fungi</taxon>
        <taxon>Dikarya</taxon>
        <taxon>Ascomycota</taxon>
        <taxon>Pezizomycotina</taxon>
        <taxon>Eurotiomycetes</taxon>
        <taxon>Chaetothyriomycetidae</taxon>
        <taxon>Chaetothyriales</taxon>
        <taxon>Herpotrichiellaceae</taxon>
        <taxon>Exophiala</taxon>
    </lineage>
</organism>
<evidence type="ECO:0008006" key="9">
    <source>
        <dbReference type="Google" id="ProtNLM"/>
    </source>
</evidence>
<evidence type="ECO:0000313" key="7">
    <source>
        <dbReference type="EMBL" id="KAK5049571.1"/>
    </source>
</evidence>
<dbReference type="Proteomes" id="UP001358417">
    <property type="component" value="Unassembled WGS sequence"/>
</dbReference>
<dbReference type="AlphaFoldDB" id="A0AAV9N8A1"/>
<feature type="transmembrane region" description="Helical" evidence="6">
    <location>
        <begin position="196"/>
        <end position="217"/>
    </location>
</feature>
<keyword evidence="2" id="KW-0813">Transport</keyword>
<dbReference type="PANTHER" id="PTHR23501">
    <property type="entry name" value="MAJOR FACILITATOR SUPERFAMILY"/>
    <property type="match status" value="1"/>
</dbReference>
<comment type="subcellular location">
    <subcellularLocation>
        <location evidence="1">Endomembrane system</location>
        <topology evidence="1">Multi-pass membrane protein</topology>
    </subcellularLocation>
</comment>
<dbReference type="GO" id="GO:0012505">
    <property type="term" value="C:endomembrane system"/>
    <property type="evidence" value="ECO:0007669"/>
    <property type="project" value="UniProtKB-SubCell"/>
</dbReference>
<reference evidence="7 8" key="1">
    <citation type="submission" date="2023-08" db="EMBL/GenBank/DDBJ databases">
        <title>Black Yeasts Isolated from many extreme environments.</title>
        <authorList>
            <person name="Coleine C."/>
            <person name="Stajich J.E."/>
            <person name="Selbmann L."/>
        </authorList>
    </citation>
    <scope>NUCLEOTIDE SEQUENCE [LARGE SCALE GENOMIC DNA]</scope>
    <source>
        <strain evidence="7 8">CCFEE 5792</strain>
    </source>
</reference>
<sequence length="241" mass="25031">MSLAVFRLYPGISESESSTLAGLVTMAFVLGQMTGPFIANWAPPKPFLIVTCYIGTALLTALAVDPLNKNLTISLLATGNFILGCGDGVCMPMTTFPIRSQEEIGTAGGLSGSIRLTGSSIAVAMYSTILANRLSVTLSEEVGPVALAAGLTSSVLPDLINAMNTGKLLNSTLVNNLNSSSIAAIESAYRLANSKAYSTTFLSTLGFGGLGLIIVWFTGGIDESKGDYVAGQIHRPAEEKV</sequence>
<dbReference type="RefSeq" id="XP_064704616.1">
    <property type="nucleotide sequence ID" value="XM_064848077.1"/>
</dbReference>
<evidence type="ECO:0000256" key="2">
    <source>
        <dbReference type="ARBA" id="ARBA00022448"/>
    </source>
</evidence>
<proteinExistence type="predicted"/>
<accession>A0AAV9N8A1</accession>